<sequence length="177" mass="20405">MAEAATKMPVKTEKTSVPSNENDWMPFDSLRREIDRLFEDFRPFGWPLPTRRSSFAMDIPRATDGWSMNPAFDFVEKNAVYEITAELPGIDEKNIEIKLSNHLLTIRGEKSESKEEKDKDYFLSERRFGSFQRSFRVPEGVDTDRIDANFSKGLLTLHLPKSAEARNAEKKIEVRAS</sequence>
<dbReference type="Proteomes" id="UP000268192">
    <property type="component" value="Chromosome"/>
</dbReference>
<name>A0A3Q8XP27_9HYPH</name>
<dbReference type="InterPro" id="IPR002068">
    <property type="entry name" value="A-crystallin/Hsp20_dom"/>
</dbReference>
<accession>A0A3Q8XP27</accession>
<dbReference type="InterPro" id="IPR008978">
    <property type="entry name" value="HSP20-like_chaperone"/>
</dbReference>
<feature type="domain" description="SHSP" evidence="4">
    <location>
        <begin position="63"/>
        <end position="177"/>
    </location>
</feature>
<dbReference type="KEGG" id="abaw:D5400_11980"/>
<gene>
    <name evidence="5" type="ORF">D5400_11980</name>
</gene>
<dbReference type="InterPro" id="IPR031107">
    <property type="entry name" value="Small_HSP"/>
</dbReference>
<dbReference type="RefSeq" id="WP_126010213.1">
    <property type="nucleotide sequence ID" value="NZ_CP032509.1"/>
</dbReference>
<evidence type="ECO:0000256" key="1">
    <source>
        <dbReference type="PROSITE-ProRule" id="PRU00285"/>
    </source>
</evidence>
<keyword evidence="6" id="KW-1185">Reference proteome</keyword>
<evidence type="ECO:0000256" key="2">
    <source>
        <dbReference type="RuleBase" id="RU003616"/>
    </source>
</evidence>
<protein>
    <submittedName>
        <fullName evidence="5">Hsp20/alpha crystallin family protein</fullName>
    </submittedName>
</protein>
<feature type="region of interest" description="Disordered" evidence="3">
    <location>
        <begin position="1"/>
        <end position="21"/>
    </location>
</feature>
<dbReference type="CDD" id="cd06464">
    <property type="entry name" value="ACD_sHsps-like"/>
    <property type="match status" value="1"/>
</dbReference>
<dbReference type="OrthoDB" id="9808910at2"/>
<comment type="similarity">
    <text evidence="1 2">Belongs to the small heat shock protein (HSP20) family.</text>
</comment>
<reference evidence="5 6" key="1">
    <citation type="submission" date="2018-09" db="EMBL/GenBank/DDBJ databases">
        <title>Marinorhizobium profundi gen. nov., sp. nov., isolated from a deep-sea sediment sample from the New Britain Trench and proposal of Marinorhizobiaceae fam. nov. in the order Rhizobiales of the class Alphaproteobacteria.</title>
        <authorList>
            <person name="Cao J."/>
        </authorList>
    </citation>
    <scope>NUCLEOTIDE SEQUENCE [LARGE SCALE GENOMIC DNA]</scope>
    <source>
        <strain evidence="5 6">WS11</strain>
    </source>
</reference>
<dbReference type="AlphaFoldDB" id="A0A3Q8XP27"/>
<dbReference type="PANTHER" id="PTHR11527">
    <property type="entry name" value="HEAT-SHOCK PROTEIN 20 FAMILY MEMBER"/>
    <property type="match status" value="1"/>
</dbReference>
<dbReference type="SUPFAM" id="SSF49764">
    <property type="entry name" value="HSP20-like chaperones"/>
    <property type="match status" value="1"/>
</dbReference>
<dbReference type="Pfam" id="PF00011">
    <property type="entry name" value="HSP20"/>
    <property type="match status" value="1"/>
</dbReference>
<dbReference type="EMBL" id="CP032509">
    <property type="protein sequence ID" value="AZN71895.1"/>
    <property type="molecule type" value="Genomic_DNA"/>
</dbReference>
<dbReference type="PROSITE" id="PS01031">
    <property type="entry name" value="SHSP"/>
    <property type="match status" value="1"/>
</dbReference>
<organism evidence="5 6">
    <name type="scientific">Georhizobium profundi</name>
    <dbReference type="NCBI Taxonomy" id="2341112"/>
    <lineage>
        <taxon>Bacteria</taxon>
        <taxon>Pseudomonadati</taxon>
        <taxon>Pseudomonadota</taxon>
        <taxon>Alphaproteobacteria</taxon>
        <taxon>Hyphomicrobiales</taxon>
        <taxon>Rhizobiaceae</taxon>
        <taxon>Georhizobium</taxon>
    </lineage>
</organism>
<dbReference type="Gene3D" id="2.60.40.790">
    <property type="match status" value="1"/>
</dbReference>
<evidence type="ECO:0000256" key="3">
    <source>
        <dbReference type="SAM" id="MobiDB-lite"/>
    </source>
</evidence>
<evidence type="ECO:0000259" key="4">
    <source>
        <dbReference type="PROSITE" id="PS01031"/>
    </source>
</evidence>
<evidence type="ECO:0000313" key="5">
    <source>
        <dbReference type="EMBL" id="AZN71895.1"/>
    </source>
</evidence>
<evidence type="ECO:0000313" key="6">
    <source>
        <dbReference type="Proteomes" id="UP000268192"/>
    </source>
</evidence>
<proteinExistence type="inferred from homology"/>